<gene>
    <name evidence="1" type="ORF">CXQ85_000600</name>
</gene>
<evidence type="ECO:0000313" key="1">
    <source>
        <dbReference type="EMBL" id="PVH21618.1"/>
    </source>
</evidence>
<evidence type="ECO:0000313" key="2">
    <source>
        <dbReference type="Proteomes" id="UP000244309"/>
    </source>
</evidence>
<protein>
    <submittedName>
        <fullName evidence="1">Uncharacterized protein</fullName>
    </submittedName>
</protein>
<dbReference type="STRING" id="45357.A0A2V1AUV7"/>
<dbReference type="Gene3D" id="1.25.40.540">
    <property type="entry name" value="TAP42-like family"/>
    <property type="match status" value="1"/>
</dbReference>
<dbReference type="Pfam" id="PF04177">
    <property type="entry name" value="TAP42"/>
    <property type="match status" value="1"/>
</dbReference>
<sequence>MSSADIINLNESNQFHGKRKSLSDAEKRFERFLESLLLFGLILSKEETEVVESVLSRKLQGFDGGVLPDDPQRRRAAKIKAFKMRKHLEERISTRVEYTDLGKGGYIAHEEETRELYVDELRLLALRTLEHLNSIYLEMSVLEAATTDSDFDYRHYHPENKNEEKKELRLEQVPGKKTPIDQIGFKKVSLRDWPNVTIYVCGGVP</sequence>
<accession>A0A2V1AUV7</accession>
<dbReference type="GO" id="GO:0051721">
    <property type="term" value="F:protein phosphatase 2A binding"/>
    <property type="evidence" value="ECO:0007669"/>
    <property type="project" value="TreeGrafter"/>
</dbReference>
<proteinExistence type="predicted"/>
<dbReference type="PANTHER" id="PTHR10933:SF9">
    <property type="entry name" value="IMMUNOGLOBULIN-BINDING PROTEIN 1"/>
    <property type="match status" value="1"/>
</dbReference>
<dbReference type="InterPro" id="IPR038511">
    <property type="entry name" value="TAP42/TAP46-like_sf"/>
</dbReference>
<dbReference type="GO" id="GO:0005829">
    <property type="term" value="C:cytosol"/>
    <property type="evidence" value="ECO:0007669"/>
    <property type="project" value="TreeGrafter"/>
</dbReference>
<name>A0A2V1AUV7_9ASCO</name>
<dbReference type="GO" id="GO:0009966">
    <property type="term" value="P:regulation of signal transduction"/>
    <property type="evidence" value="ECO:0007669"/>
    <property type="project" value="InterPro"/>
</dbReference>
<dbReference type="OrthoDB" id="10261753at2759"/>
<dbReference type="Proteomes" id="UP000244309">
    <property type="component" value="Unassembled WGS sequence"/>
</dbReference>
<keyword evidence="2" id="KW-1185">Reference proteome</keyword>
<dbReference type="VEuPathDB" id="FungiDB:CXQ85_000600"/>
<reference evidence="1 2" key="1">
    <citation type="submission" date="2017-12" db="EMBL/GenBank/DDBJ databases">
        <title>Genome Sequence of a Multidrug-Resistant Candida haemulonii Isolate from a Patient with Chronic Leg Ulcers in Israel.</title>
        <authorList>
            <person name="Chow N.A."/>
            <person name="Gade L."/>
            <person name="Batra D."/>
            <person name="Rowe L.A."/>
            <person name="Ben-Ami R."/>
            <person name="Loparev V.N."/>
            <person name="Litvintseva A.P."/>
        </authorList>
    </citation>
    <scope>NUCLEOTIDE SEQUENCE [LARGE SCALE GENOMIC DNA]</scope>
    <source>
        <strain evidence="1 2">B11899</strain>
    </source>
</reference>
<dbReference type="PANTHER" id="PTHR10933">
    <property type="entry name" value="IMMUNOGLOBULIN-BINDING PROTEIN 1"/>
    <property type="match status" value="1"/>
</dbReference>
<dbReference type="EMBL" id="PKFO01000005">
    <property type="protein sequence ID" value="PVH21618.1"/>
    <property type="molecule type" value="Genomic_DNA"/>
</dbReference>
<dbReference type="InterPro" id="IPR007304">
    <property type="entry name" value="TAP46-like"/>
</dbReference>
<dbReference type="GO" id="GO:0035303">
    <property type="term" value="P:regulation of dephosphorylation"/>
    <property type="evidence" value="ECO:0007669"/>
    <property type="project" value="TreeGrafter"/>
</dbReference>
<comment type="caution">
    <text evidence="1">The sequence shown here is derived from an EMBL/GenBank/DDBJ whole genome shotgun (WGS) entry which is preliminary data.</text>
</comment>
<dbReference type="RefSeq" id="XP_025342558.1">
    <property type="nucleotide sequence ID" value="XM_025484343.1"/>
</dbReference>
<organism evidence="1 2">
    <name type="scientific">Candidozyma haemuli</name>
    <dbReference type="NCBI Taxonomy" id="45357"/>
    <lineage>
        <taxon>Eukaryota</taxon>
        <taxon>Fungi</taxon>
        <taxon>Dikarya</taxon>
        <taxon>Ascomycota</taxon>
        <taxon>Saccharomycotina</taxon>
        <taxon>Pichiomycetes</taxon>
        <taxon>Metschnikowiaceae</taxon>
        <taxon>Candidozyma</taxon>
    </lineage>
</organism>
<dbReference type="AlphaFoldDB" id="A0A2V1AUV7"/>
<dbReference type="GeneID" id="37005933"/>